<sequence>MALVFRKTYWLVVALFLFGCNNDTAAPPLAEARQTAAQHFEQGDALWEEEPEQAANAYMDGLKALRPHVQFASGYTQGDILPAVQYFHTRLFRLASIEIERGNLASTSQFYRTWYDMAEYLVREGLIFKDDAGLRQFFYQATLFTLAEFNINGSSTRYYRLATYLTEFSQWAETRMPGIWTSNETQFGLLLTTGQQDLVISAIRDALTSSPELFEDPDVSSGALSLYMEWHQFDTLNPKNRGFRSTSATLARSYGNPCDNGYDCGEWNPKEEEEEEESGGGGSSEEESCGNSCKDEQQANELTAEFAAEQDTQSSTVAQVSAAGTEAAAEINATQTQQRAEENLNSQQGSVTHKSGCPVSISCGSKITSATDLDGTTLNISRQHRLSHESAWSLGAGWHWGMDSRLIWGTSPDVTSAIATLESSIQSLQGTIDDLQARKTYYQLKYDTAFGDQTRTIATQALALIDSYLAQLTPQLNDLNQQLSALQTTQTRSQQHQQRNQFATDPNHRTEELIGVQRLKWVSPKGDRILFREEGTGYVAEGVNTVSLAEWSDGLEIRATEGLRYRYNTHGMLVQIVQGDDRTVTLTRDAQQRITTITDHEDRSYAVQYSGTRITRITDPVGRALNYSYDSQGRLVQVSGFDGSTESYLYEYATNPLAITQKIDGEGHASVYAYREQDGKTVVDRQTDPAGHAWTYIYDFENRITDVRERSFATDGAITRYAYGENRLTDTQTHLPGGQQVQFEYDDRGNRVAVINPTGDTSTFTYDAQGNVTWQRDPTGRTTTFERDAQGRLLSLTDHDGHRTEYVRNGQGQVTEIRLPTGETVQQDWQGNRLVRRIDEAGHRTDWTYDSNGYPAEITYTDAVTQAQRTERLEYDAMGRLLLHEDALGRMTRYSYTQGTRSLNQPTRVTDPSGRHATFVYDGNNRLVQETDFSGVQTLYTYTPRGEVASKTIVMPNADGNGSTEYAYTYEYDANNRLIKATHPGGDQHSQQVWLYTYDTRGNLTRAELQGTELHHTYEYDAAGRKTREEDATGSQQTFDYHPDGRLRNLTNALNNTQSLTWNNQGQLDTLYDSTLGAYVVQYEHDARGQVTAATDARGHQTRLERDARGQLATQSAPGNPQQDRITRQYNQRGQVIQQTDATGGQIDFTYNAAGELIEQRDNLGGEHTFAYDDLGRRIAHTTPAGLEITWVYNQTARYLDITRTELDPGLPTLRTDRERRERERYDLMGRLIETEDAAGQLWRYRYDTRGLLTQIDNPDGSALTLTYNHAGHLTEETLIAQNGDTRRTQYQRDALGRVTQRIAPHGAQTRYQYNALGQLQEITLPDGFNRITHHYDARGRKIATYYPEGLSEHWDYDAADNIVRYTDRNGDTQVLEYTPDNQVSVHYDAEAVRQGYAWHTQYHYDPLGRPVGMTDPNGNTQTQVRDALGRVIEQRDAYEKPITYERDAAGRVQAVIDRNNARTDVHHNAFGEVERVIDPLNNQTRYTYDELGRRVAQINALNDVEHWAYNLRHQVTEHTDTLGRTTEHHYDDFGNLTRVTLPDGASTRYTYDTGNRLTEIIDANNQRERLEYNERDELVQRTNALNLSTRYQYDGLGRVTEIQQPQAGTDIQLAYNGRDQLVERRFQGIVERQAYDARGNLTQIDSPANREDYQYDPAGNQVAVLNHTLNQRIDYAYDANNQRAAMHVAGGASTTYARDAMGRIRELTLHRSCASCARDVSASLHVTGETTYFERDPLGRITERYLPNGTRDLTLYDELGRTRAIVQQQQDSQQWSGFDAKFFNSFQTPSNPRWQARDHAQDWSATQQQLSQQFNQDGWSTQDQHLYFHDSEGNLSARTYNEKFSFFYDYDENDRLVRADEPQNLTTTYQWDAVGNLTHKQVRDLSYQYHYNDGNQLVQADHWRLRHSGGGNSRGNDNNAYNSNGILSNWDIHHLDQQHLFEFMWDPSVNHNQDKLTQTYAYNQNGQLTQKNLGNGASETYQHDALGRMTAQTTEYGAQYQFAYDAQDRRVHTQLSDWERSYQYGSLYDGRQELAQWDNQGNPYRTLNYLPGEQGLPYGTLISQNVHQWQNDEFRVTGFAQNYAETGYFHQDHLGSTVKITGPEAGNAFRWDYTPQGEAYGFTHRYSHEQMTRTHVGHSPKRHLVPYLYTGQYETNLTGLIHMDARWYNPQLGRWLQPDYYSFNQLALPQSARHQLLASTTLNTQQLLRDPSQQMAYGYVSGNPLRWVDPMGLVEYFIGGGADKADFLARLWPTKDKERRDLGIRGTGNMNETMDWAIERGLITANDSAYYGHEDADEIIADIIARVALGETSIKLTGHSYGAAAAMRITEELKTHGISVERLVTLDPVSTFGNVPRPATNANTHINMHQRQTLLDKVVNIPIVGNAVGLIASGIGSIFSSKIDGSDVIATAGNQLGAIKGAQNVQTNLHHYDSRGMYLQAIEATRCP</sequence>
<keyword evidence="1" id="KW-0677">Repeat</keyword>
<feature type="compositionally biased region" description="Low complexity" evidence="2">
    <location>
        <begin position="487"/>
        <end position="501"/>
    </location>
</feature>
<evidence type="ECO:0000259" key="4">
    <source>
        <dbReference type="Pfam" id="PF25023"/>
    </source>
</evidence>
<evidence type="ECO:0000256" key="2">
    <source>
        <dbReference type="SAM" id="MobiDB-lite"/>
    </source>
</evidence>
<dbReference type="InterPro" id="IPR022385">
    <property type="entry name" value="Rhs_assc_core"/>
</dbReference>
<keyword evidence="3" id="KW-0732">Signal</keyword>
<comment type="caution">
    <text evidence="5">The sequence shown here is derived from an EMBL/GenBank/DDBJ whole genome shotgun (WGS) entry which is preliminary data.</text>
</comment>
<protein>
    <submittedName>
        <fullName evidence="5">RHS repeat-associated core domain-containing protein</fullName>
    </submittedName>
</protein>
<dbReference type="NCBIfam" id="TIGR03696">
    <property type="entry name" value="Rhs_assc_core"/>
    <property type="match status" value="1"/>
</dbReference>
<dbReference type="InterPro" id="IPR006530">
    <property type="entry name" value="YD"/>
</dbReference>
<dbReference type="PANTHER" id="PTHR32305:SF15">
    <property type="entry name" value="PROTEIN RHSA-RELATED"/>
    <property type="match status" value="1"/>
</dbReference>
<dbReference type="SUPFAM" id="SSF53474">
    <property type="entry name" value="alpha/beta-Hydrolases"/>
    <property type="match status" value="1"/>
</dbReference>
<accession>A0ABV7ZU29</accession>
<dbReference type="NCBIfam" id="TIGR01643">
    <property type="entry name" value="YD_repeat_2x"/>
    <property type="match status" value="17"/>
</dbReference>
<feature type="region of interest" description="Disordered" evidence="2">
    <location>
        <begin position="487"/>
        <end position="509"/>
    </location>
</feature>
<dbReference type="RefSeq" id="WP_380692956.1">
    <property type="nucleotide sequence ID" value="NZ_JBHRYR010000002.1"/>
</dbReference>
<keyword evidence="6" id="KW-1185">Reference proteome</keyword>
<dbReference type="InterPro" id="IPR029058">
    <property type="entry name" value="AB_hydrolase_fold"/>
</dbReference>
<evidence type="ECO:0000256" key="3">
    <source>
        <dbReference type="SAM" id="SignalP"/>
    </source>
</evidence>
<feature type="region of interest" description="Disordered" evidence="2">
    <location>
        <begin position="1025"/>
        <end position="1044"/>
    </location>
</feature>
<dbReference type="InterPro" id="IPR050708">
    <property type="entry name" value="T6SS_VgrG/RHS"/>
</dbReference>
<reference evidence="6" key="1">
    <citation type="journal article" date="2019" name="Int. J. Syst. Evol. Microbiol.">
        <title>The Global Catalogue of Microorganisms (GCM) 10K type strain sequencing project: providing services to taxonomists for standard genome sequencing and annotation.</title>
        <authorList>
            <consortium name="The Broad Institute Genomics Platform"/>
            <consortium name="The Broad Institute Genome Sequencing Center for Infectious Disease"/>
            <person name="Wu L."/>
            <person name="Ma J."/>
        </authorList>
    </citation>
    <scope>NUCLEOTIDE SEQUENCE [LARGE SCALE GENOMIC DNA]</scope>
    <source>
        <strain evidence="6">IBRC 10765</strain>
    </source>
</reference>
<dbReference type="InterPro" id="IPR031325">
    <property type="entry name" value="RHS_repeat"/>
</dbReference>
<dbReference type="Proteomes" id="UP001595617">
    <property type="component" value="Unassembled WGS sequence"/>
</dbReference>
<evidence type="ECO:0000256" key="1">
    <source>
        <dbReference type="ARBA" id="ARBA00022737"/>
    </source>
</evidence>
<gene>
    <name evidence="5" type="ORF">ACFOOG_02440</name>
</gene>
<dbReference type="Gene3D" id="2.180.10.10">
    <property type="entry name" value="RHS repeat-associated core"/>
    <property type="match status" value="5"/>
</dbReference>
<dbReference type="PANTHER" id="PTHR32305">
    <property type="match status" value="1"/>
</dbReference>
<dbReference type="InterPro" id="IPR056823">
    <property type="entry name" value="TEN-like_YD-shell"/>
</dbReference>
<feature type="region of interest" description="Disordered" evidence="2">
    <location>
        <begin position="264"/>
        <end position="298"/>
    </location>
</feature>
<evidence type="ECO:0000313" key="5">
    <source>
        <dbReference type="EMBL" id="MFC3851680.1"/>
    </source>
</evidence>
<evidence type="ECO:0000313" key="6">
    <source>
        <dbReference type="Proteomes" id="UP001595617"/>
    </source>
</evidence>
<organism evidence="5 6">
    <name type="scientific">Saccharospirillum mangrovi</name>
    <dbReference type="NCBI Taxonomy" id="2161747"/>
    <lineage>
        <taxon>Bacteria</taxon>
        <taxon>Pseudomonadati</taxon>
        <taxon>Pseudomonadota</taxon>
        <taxon>Gammaproteobacteria</taxon>
        <taxon>Oceanospirillales</taxon>
        <taxon>Saccharospirillaceae</taxon>
        <taxon>Saccharospirillum</taxon>
    </lineage>
</organism>
<feature type="region of interest" description="Disordered" evidence="2">
    <location>
        <begin position="331"/>
        <end position="355"/>
    </location>
</feature>
<feature type="chain" id="PRO_5047539061" evidence="3">
    <location>
        <begin position="26"/>
        <end position="2449"/>
    </location>
</feature>
<dbReference type="Gene3D" id="3.40.50.1820">
    <property type="entry name" value="alpha/beta hydrolase"/>
    <property type="match status" value="1"/>
</dbReference>
<feature type="domain" description="Teneurin-like YD-shell" evidence="4">
    <location>
        <begin position="1219"/>
        <end position="1353"/>
    </location>
</feature>
<feature type="domain" description="Teneurin-like YD-shell" evidence="4">
    <location>
        <begin position="695"/>
        <end position="823"/>
    </location>
</feature>
<proteinExistence type="predicted"/>
<dbReference type="Pfam" id="PF05593">
    <property type="entry name" value="RHS_repeat"/>
    <property type="match status" value="9"/>
</dbReference>
<name>A0ABV7ZU29_9GAMM</name>
<feature type="compositionally biased region" description="Acidic residues" evidence="2">
    <location>
        <begin position="271"/>
        <end position="288"/>
    </location>
</feature>
<feature type="domain" description="Teneurin-like YD-shell" evidence="4">
    <location>
        <begin position="950"/>
        <end position="1103"/>
    </location>
</feature>
<dbReference type="Pfam" id="PF25023">
    <property type="entry name" value="TEN_YD-shell"/>
    <property type="match status" value="3"/>
</dbReference>
<dbReference type="PROSITE" id="PS51257">
    <property type="entry name" value="PROKAR_LIPOPROTEIN"/>
    <property type="match status" value="1"/>
</dbReference>
<feature type="signal peptide" evidence="3">
    <location>
        <begin position="1"/>
        <end position="25"/>
    </location>
</feature>
<feature type="compositionally biased region" description="Polar residues" evidence="2">
    <location>
        <begin position="334"/>
        <end position="353"/>
    </location>
</feature>
<dbReference type="EMBL" id="JBHRYR010000002">
    <property type="protein sequence ID" value="MFC3851680.1"/>
    <property type="molecule type" value="Genomic_DNA"/>
</dbReference>